<dbReference type="GO" id="GO:0034472">
    <property type="term" value="P:snRNA 3'-end processing"/>
    <property type="evidence" value="ECO:0007669"/>
    <property type="project" value="TreeGrafter"/>
</dbReference>
<dbReference type="PANTHER" id="PTHR31697:SF2">
    <property type="entry name" value="INTEGRATOR COMPLEX SUBUNIT 5"/>
    <property type="match status" value="1"/>
</dbReference>
<dbReference type="InterPro" id="IPR040316">
    <property type="entry name" value="INTS5"/>
</dbReference>
<comment type="caution">
    <text evidence="3">The sequence shown here is derived from an EMBL/GenBank/DDBJ whole genome shotgun (WGS) entry which is preliminary data.</text>
</comment>
<evidence type="ECO:0000259" key="2">
    <source>
        <dbReference type="Pfam" id="PF14838"/>
    </source>
</evidence>
<feature type="compositionally biased region" description="Polar residues" evidence="1">
    <location>
        <begin position="104"/>
        <end position="115"/>
    </location>
</feature>
<dbReference type="EMBL" id="CM026432">
    <property type="protein sequence ID" value="KAG0556564.1"/>
    <property type="molecule type" value="Genomic_DNA"/>
</dbReference>
<feature type="compositionally biased region" description="Basic and acidic residues" evidence="1">
    <location>
        <begin position="119"/>
        <end position="135"/>
    </location>
</feature>
<gene>
    <name evidence="3" type="ORF">KC19_11G062900</name>
</gene>
<evidence type="ECO:0000313" key="4">
    <source>
        <dbReference type="Proteomes" id="UP000822688"/>
    </source>
</evidence>
<dbReference type="AlphaFoldDB" id="A0A8T0GE00"/>
<protein>
    <recommendedName>
        <fullName evidence="2">Integrator complex subunit 5 C-terminal domain-containing protein</fullName>
    </recommendedName>
</protein>
<dbReference type="GO" id="GO:0032039">
    <property type="term" value="C:integrator complex"/>
    <property type="evidence" value="ECO:0007669"/>
    <property type="project" value="InterPro"/>
</dbReference>
<evidence type="ECO:0000313" key="3">
    <source>
        <dbReference type="EMBL" id="KAG0556564.1"/>
    </source>
</evidence>
<reference evidence="3 4" key="1">
    <citation type="submission" date="2020-06" db="EMBL/GenBank/DDBJ databases">
        <title>WGS assembly of Ceratodon purpureus strain R40.</title>
        <authorList>
            <person name="Carey S.B."/>
            <person name="Jenkins J."/>
            <person name="Shu S."/>
            <person name="Lovell J.T."/>
            <person name="Sreedasyam A."/>
            <person name="Maumus F."/>
            <person name="Tiley G.P."/>
            <person name="Fernandez-Pozo N."/>
            <person name="Barry K."/>
            <person name="Chen C."/>
            <person name="Wang M."/>
            <person name="Lipzen A."/>
            <person name="Daum C."/>
            <person name="Saski C.A."/>
            <person name="Payton A.C."/>
            <person name="Mcbreen J.C."/>
            <person name="Conrad R.E."/>
            <person name="Kollar L.M."/>
            <person name="Olsson S."/>
            <person name="Huttunen S."/>
            <person name="Landis J.B."/>
            <person name="Wickett N.J."/>
            <person name="Johnson M.G."/>
            <person name="Rensing S.A."/>
            <person name="Grimwood J."/>
            <person name="Schmutz J."/>
            <person name="Mcdaniel S.F."/>
        </authorList>
    </citation>
    <scope>NUCLEOTIDE SEQUENCE [LARGE SCALE GENOMIC DNA]</scope>
    <source>
        <strain evidence="3 4">R40</strain>
    </source>
</reference>
<feature type="compositionally biased region" description="Acidic residues" evidence="1">
    <location>
        <begin position="80"/>
        <end position="90"/>
    </location>
</feature>
<dbReference type="Proteomes" id="UP000822688">
    <property type="component" value="Chromosome 11"/>
</dbReference>
<keyword evidence="4" id="KW-1185">Reference proteome</keyword>
<dbReference type="Pfam" id="PF14838">
    <property type="entry name" value="INTS5_C"/>
    <property type="match status" value="1"/>
</dbReference>
<proteinExistence type="predicted"/>
<evidence type="ECO:0000256" key="1">
    <source>
        <dbReference type="SAM" id="MobiDB-lite"/>
    </source>
</evidence>
<dbReference type="InterPro" id="IPR029444">
    <property type="entry name" value="INTS5_C"/>
</dbReference>
<sequence>MMSDGSAMAAPAPVQVQADCDRRLHALELDASLALPHLTWALALLRHSHLETHHDDAPIAAPESSLPGAHPGKRKAEDPLLPDDDEDTEMENVGGEKVVRPSVHEQNSPQQNEASASEVVKEAGNDRLKSDVNERSVDSLEEVVKRADSGKAGIRMAQIVGIWIGRRECHALVNLISHCLSKSLNQVSPFKVSVGDVPAMEASVAGKGKLQSGDGVQSTSDSLWLHKWLVKEVMRSSSTHRVPLDWLVAHLAATSPSLFLGAVIDDLLDDVMTCSANSVGSLAIYVRRIGVLEYAALRGSEQVAAELQRIFSSMGFIGSSKEEGKTNDLQLHHKRRLSEIWSMWLVIATLCPKFLAACSRYWIPCLTVKAFESCSSFFVDEIDMESPLTSLWSILEGANQEETKKLSTWLSSILSRRICEVAPVGADFVLLLNRLIGISNMDKLEKGFSEFAATLLHKFYMDLTIRILPRVIGPEQTIGADPLPFNAKDGYTGYSLFIDHLKNNLKRLWVELLNDCSDSFSYCNGVASAESLGPALTSEKDLKLSGDSPGFSEVQLRPYVGLKSWWNGDPFVGVCRITILSSGHHAVAELLAEETFAIPSDTEGLQERSARRLFFVMEVMKMVAGQGRGVQVFETWSQLCVTSFNKSDNEKALQRALAIKQLLDPKFWQACQNNLTPSSRIEQQSHSKIDNESKGISWKVVWVLLRKVMDFQWLNLVPLLHRKNFWELHLMVLFILQSLLPGRESHPQAVVVRLKALLGIFFQRVDDSLVKVEIEGTKDKSGGHMGKWERVQVLEHLKRAIVQQASSSFASFTVMVSSLLDYSFERSDRKAEASLRSNDRRIQRRGVGASGRGFFPTSSLAPGRLDQSGSFALMSIPSLKDHSSLASPNFSLAEENRRMKSGGLPSLGSDRRERLGSIPRRQDVVRPAHELSKDGVNEDTVDTTIMELSDLLRRTMSSAVSQATEEPDLWSSHPAYILASQMKDRLGTPHELAMTVEQYEEVLPKQVSTPRHIFLAECFGDNPLLFEMLELVVKYRKNDELLGCVEYIRVLLVDSISRWHSAYRTRRNPDLPPPRVFKEERLDRMQIIRLINLVADAGWLPQPLASTIEIIEAIDGADVADLLLLVWRCMHHAMAHGNKSWDESTDPVLPQNGVPAEKAQIQGAEGGSARDGTYTEWEGHLFAILRQNIAHIGAHFAQVYPKHDTVDQPD</sequence>
<accession>A0A8T0GE00</accession>
<feature type="region of interest" description="Disordered" evidence="1">
    <location>
        <begin position="57"/>
        <end position="135"/>
    </location>
</feature>
<organism evidence="3 4">
    <name type="scientific">Ceratodon purpureus</name>
    <name type="common">Fire moss</name>
    <name type="synonym">Dicranum purpureum</name>
    <dbReference type="NCBI Taxonomy" id="3225"/>
    <lineage>
        <taxon>Eukaryota</taxon>
        <taxon>Viridiplantae</taxon>
        <taxon>Streptophyta</taxon>
        <taxon>Embryophyta</taxon>
        <taxon>Bryophyta</taxon>
        <taxon>Bryophytina</taxon>
        <taxon>Bryopsida</taxon>
        <taxon>Dicranidae</taxon>
        <taxon>Pseudoditrichales</taxon>
        <taxon>Ditrichaceae</taxon>
        <taxon>Ceratodon</taxon>
    </lineage>
</organism>
<dbReference type="PANTHER" id="PTHR31697">
    <property type="entry name" value="INTEGRATOR COMPLEX SUBUNIT 5"/>
    <property type="match status" value="1"/>
</dbReference>
<name>A0A8T0GE00_CERPU</name>
<feature type="domain" description="Integrator complex subunit 5 C-terminal" evidence="2">
    <location>
        <begin position="1008"/>
        <end position="1133"/>
    </location>
</feature>